<comment type="caution">
    <text evidence="1">The sequence shown here is derived from an EMBL/GenBank/DDBJ whole genome shotgun (WGS) entry which is preliminary data.</text>
</comment>
<protein>
    <submittedName>
        <fullName evidence="1">Uncharacterized protein</fullName>
    </submittedName>
</protein>
<dbReference type="Proteomes" id="UP001333110">
    <property type="component" value="Unassembled WGS sequence"/>
</dbReference>
<gene>
    <name evidence="1" type="ORF">QYF61_027590</name>
</gene>
<name>A0AAN7MTR8_MYCAM</name>
<organism evidence="1 2">
    <name type="scientific">Mycteria americana</name>
    <name type="common">Wood stork</name>
    <dbReference type="NCBI Taxonomy" id="33587"/>
    <lineage>
        <taxon>Eukaryota</taxon>
        <taxon>Metazoa</taxon>
        <taxon>Chordata</taxon>
        <taxon>Craniata</taxon>
        <taxon>Vertebrata</taxon>
        <taxon>Euteleostomi</taxon>
        <taxon>Archelosauria</taxon>
        <taxon>Archosauria</taxon>
        <taxon>Dinosauria</taxon>
        <taxon>Saurischia</taxon>
        <taxon>Theropoda</taxon>
        <taxon>Coelurosauria</taxon>
        <taxon>Aves</taxon>
        <taxon>Neognathae</taxon>
        <taxon>Neoaves</taxon>
        <taxon>Aequornithes</taxon>
        <taxon>Ciconiiformes</taxon>
        <taxon>Ciconiidae</taxon>
        <taxon>Mycteria</taxon>
    </lineage>
</organism>
<accession>A0AAN7MTR8</accession>
<dbReference type="AlphaFoldDB" id="A0AAN7MTR8"/>
<evidence type="ECO:0000313" key="1">
    <source>
        <dbReference type="EMBL" id="KAK4811361.1"/>
    </source>
</evidence>
<reference evidence="1 2" key="1">
    <citation type="journal article" date="2023" name="J. Hered.">
        <title>Chromosome-level genome of the wood stork (Mycteria americana) provides insight into avian chromosome evolution.</title>
        <authorList>
            <person name="Flamio R. Jr."/>
            <person name="Ramstad K.M."/>
        </authorList>
    </citation>
    <scope>NUCLEOTIDE SEQUENCE [LARGE SCALE GENOMIC DNA]</scope>
    <source>
        <strain evidence="1">JAX WOST 10</strain>
    </source>
</reference>
<sequence>MDPGGTPLITILHLDIEPLTSTIWMQSYSQFLIHRTSHPSNTYLSNLERRMFWGTMGMFYKETFEETEPFKKTKGNHKTTSCC</sequence>
<dbReference type="EMBL" id="JAUNZN010000018">
    <property type="protein sequence ID" value="KAK4811361.1"/>
    <property type="molecule type" value="Genomic_DNA"/>
</dbReference>
<proteinExistence type="predicted"/>
<evidence type="ECO:0000313" key="2">
    <source>
        <dbReference type="Proteomes" id="UP001333110"/>
    </source>
</evidence>
<keyword evidence="2" id="KW-1185">Reference proteome</keyword>